<dbReference type="GO" id="GO:0005524">
    <property type="term" value="F:ATP binding"/>
    <property type="evidence" value="ECO:0007669"/>
    <property type="project" value="UniProtKB-KW"/>
</dbReference>
<name>A0A3E3DFI2_9FIRM</name>
<reference evidence="10 11" key="1">
    <citation type="submission" date="2018-08" db="EMBL/GenBank/DDBJ databases">
        <title>A genome reference for cultivated species of the human gut microbiota.</title>
        <authorList>
            <person name="Zou Y."/>
            <person name="Xue W."/>
            <person name="Luo G."/>
        </authorList>
    </citation>
    <scope>NUCLEOTIDE SEQUENCE [LARGE SCALE GENOMIC DNA]</scope>
    <source>
        <strain evidence="10 11">AF19-13AC</strain>
    </source>
</reference>
<dbReference type="OrthoDB" id="9771863at2"/>
<dbReference type="InterPro" id="IPR017871">
    <property type="entry name" value="ABC_transporter-like_CS"/>
</dbReference>
<evidence type="ECO:0000313" key="10">
    <source>
        <dbReference type="EMBL" id="RGD67739.1"/>
    </source>
</evidence>
<protein>
    <submittedName>
        <fullName evidence="10">ABC transporter ATP-binding protein</fullName>
    </submittedName>
</protein>
<dbReference type="CDD" id="cd03215">
    <property type="entry name" value="ABC_Carb_Monos_II"/>
    <property type="match status" value="1"/>
</dbReference>
<keyword evidence="4" id="KW-0677">Repeat</keyword>
<dbReference type="InterPro" id="IPR027417">
    <property type="entry name" value="P-loop_NTPase"/>
</dbReference>
<keyword evidence="6 10" id="KW-0067">ATP-binding</keyword>
<dbReference type="EMBL" id="QTJW01000022">
    <property type="protein sequence ID" value="RGD67739.1"/>
    <property type="molecule type" value="Genomic_DNA"/>
</dbReference>
<dbReference type="InterPro" id="IPR003439">
    <property type="entry name" value="ABC_transporter-like_ATP-bd"/>
</dbReference>
<gene>
    <name evidence="10" type="ORF">DWX31_25835</name>
</gene>
<comment type="subcellular location">
    <subcellularLocation>
        <location evidence="1">Cell membrane</location>
        <topology evidence="1">Peripheral membrane protein</topology>
    </subcellularLocation>
</comment>
<dbReference type="Proteomes" id="UP000261023">
    <property type="component" value="Unassembled WGS sequence"/>
</dbReference>
<dbReference type="InterPro" id="IPR003593">
    <property type="entry name" value="AAA+_ATPase"/>
</dbReference>
<keyword evidence="5" id="KW-0547">Nucleotide-binding</keyword>
<dbReference type="Pfam" id="PF00005">
    <property type="entry name" value="ABC_tran"/>
    <property type="match status" value="2"/>
</dbReference>
<dbReference type="PROSITE" id="PS50893">
    <property type="entry name" value="ABC_TRANSPORTER_2"/>
    <property type="match status" value="2"/>
</dbReference>
<dbReference type="SUPFAM" id="SSF52540">
    <property type="entry name" value="P-loop containing nucleoside triphosphate hydrolases"/>
    <property type="match status" value="2"/>
</dbReference>
<dbReference type="SMART" id="SM00382">
    <property type="entry name" value="AAA"/>
    <property type="match status" value="1"/>
</dbReference>
<dbReference type="CDD" id="cd03216">
    <property type="entry name" value="ABC_Carb_Monos_I"/>
    <property type="match status" value="1"/>
</dbReference>
<dbReference type="GO" id="GO:0005886">
    <property type="term" value="C:plasma membrane"/>
    <property type="evidence" value="ECO:0007669"/>
    <property type="project" value="UniProtKB-SubCell"/>
</dbReference>
<keyword evidence="3" id="KW-1003">Cell membrane</keyword>
<evidence type="ECO:0000256" key="4">
    <source>
        <dbReference type="ARBA" id="ARBA00022737"/>
    </source>
</evidence>
<evidence type="ECO:0000259" key="9">
    <source>
        <dbReference type="PROSITE" id="PS50893"/>
    </source>
</evidence>
<keyword evidence="2" id="KW-0813">Transport</keyword>
<evidence type="ECO:0000256" key="7">
    <source>
        <dbReference type="ARBA" id="ARBA00022967"/>
    </source>
</evidence>
<evidence type="ECO:0000256" key="5">
    <source>
        <dbReference type="ARBA" id="ARBA00022741"/>
    </source>
</evidence>
<dbReference type="FunFam" id="3.40.50.300:FF:000127">
    <property type="entry name" value="Ribose import ATP-binding protein RbsA"/>
    <property type="match status" value="1"/>
</dbReference>
<keyword evidence="8" id="KW-0472">Membrane</keyword>
<sequence length="516" mass="57213">MAKELLRMEGITKIYGNGFMANKDISFSVNEGEIHALIGENGAGKTTLMKILFGLENCQEGKIFIEGKECHIANPLDAIDKGVGMVHQHFMLVPNLTVAENIVLGIEPGRGQLFDKKQAVRMAKEVSEKYQLDVDPNALVRDISVGLKQKVELLKALIRGVKVLILDEPTAVLTPQETRDLFRQLKVLREHNYGIIFISHKLEEIMELCDSATVLRHGRVTGNIERREMDESKLSKLIVGRDVVSEVERTETDCGETILTVRGATYVDDIGKCLVKDISFGIRAGEIVGIAGVEGNGQNELSEMITGLLPMTEGEITVNGHSTKGMNIRKIRDLGLAHISEDRMTYGCAPDLSVYDNLASIYLDNKKYVKGGFVNKKVLSAYVKECIKEFEIACDSEQSPVRMLSGGNIQKVIVAREFTSGANLIIANQPTRGIDVGTAALIHRLLHKYTREKKFAVLLISSDLNEILNLSDRLLVMRDGSIGAQFVEMDKVTDEMLGEYMLGIKKMTPEERGELY</sequence>
<evidence type="ECO:0000256" key="1">
    <source>
        <dbReference type="ARBA" id="ARBA00004202"/>
    </source>
</evidence>
<dbReference type="PANTHER" id="PTHR43790:SF4">
    <property type="entry name" value="GUANOSINE IMPORT ATP-BINDING PROTEIN NUPO"/>
    <property type="match status" value="1"/>
</dbReference>
<dbReference type="InterPro" id="IPR050107">
    <property type="entry name" value="ABC_carbohydrate_import_ATPase"/>
</dbReference>
<organism evidence="10 11">
    <name type="scientific">Hungatella hathewayi</name>
    <dbReference type="NCBI Taxonomy" id="154046"/>
    <lineage>
        <taxon>Bacteria</taxon>
        <taxon>Bacillati</taxon>
        <taxon>Bacillota</taxon>
        <taxon>Clostridia</taxon>
        <taxon>Lachnospirales</taxon>
        <taxon>Lachnospiraceae</taxon>
        <taxon>Hungatella</taxon>
    </lineage>
</organism>
<proteinExistence type="predicted"/>
<dbReference type="AlphaFoldDB" id="A0A3E3DFI2"/>
<dbReference type="PANTHER" id="PTHR43790">
    <property type="entry name" value="CARBOHYDRATE TRANSPORT ATP-BINDING PROTEIN MG119-RELATED"/>
    <property type="match status" value="1"/>
</dbReference>
<feature type="domain" description="ABC transporter" evidence="9">
    <location>
        <begin position="6"/>
        <end position="242"/>
    </location>
</feature>
<evidence type="ECO:0000256" key="2">
    <source>
        <dbReference type="ARBA" id="ARBA00022448"/>
    </source>
</evidence>
<evidence type="ECO:0000256" key="6">
    <source>
        <dbReference type="ARBA" id="ARBA00022840"/>
    </source>
</evidence>
<keyword evidence="7" id="KW-1278">Translocase</keyword>
<dbReference type="GO" id="GO:0016887">
    <property type="term" value="F:ATP hydrolysis activity"/>
    <property type="evidence" value="ECO:0007669"/>
    <property type="project" value="InterPro"/>
</dbReference>
<dbReference type="RefSeq" id="WP_029467628.1">
    <property type="nucleotide sequence ID" value="NZ_CACRUH010000058.1"/>
</dbReference>
<evidence type="ECO:0000313" key="11">
    <source>
        <dbReference type="Proteomes" id="UP000261023"/>
    </source>
</evidence>
<evidence type="ECO:0000256" key="8">
    <source>
        <dbReference type="ARBA" id="ARBA00023136"/>
    </source>
</evidence>
<feature type="domain" description="ABC transporter" evidence="9">
    <location>
        <begin position="259"/>
        <end position="504"/>
    </location>
</feature>
<evidence type="ECO:0000256" key="3">
    <source>
        <dbReference type="ARBA" id="ARBA00022475"/>
    </source>
</evidence>
<comment type="caution">
    <text evidence="10">The sequence shown here is derived from an EMBL/GenBank/DDBJ whole genome shotgun (WGS) entry which is preliminary data.</text>
</comment>
<accession>A0A3E3DFI2</accession>
<dbReference type="PROSITE" id="PS00211">
    <property type="entry name" value="ABC_TRANSPORTER_1"/>
    <property type="match status" value="1"/>
</dbReference>
<dbReference type="Gene3D" id="3.40.50.300">
    <property type="entry name" value="P-loop containing nucleotide triphosphate hydrolases"/>
    <property type="match status" value="2"/>
</dbReference>